<keyword evidence="1" id="KW-0805">Transcription regulation</keyword>
<dbReference type="PANTHER" id="PTHR30146:SF152">
    <property type="entry name" value="TRANSCRIPTIONAL REGULATORY PROTEIN"/>
    <property type="match status" value="1"/>
</dbReference>
<dbReference type="SUPFAM" id="SSF47413">
    <property type="entry name" value="lambda repressor-like DNA-binding domains"/>
    <property type="match status" value="1"/>
</dbReference>
<dbReference type="GO" id="GO:0000976">
    <property type="term" value="F:transcription cis-regulatory region binding"/>
    <property type="evidence" value="ECO:0007669"/>
    <property type="project" value="TreeGrafter"/>
</dbReference>
<dbReference type="InterPro" id="IPR028082">
    <property type="entry name" value="Peripla_BP_I"/>
</dbReference>
<dbReference type="CDD" id="cd01392">
    <property type="entry name" value="HTH_LacI"/>
    <property type="match status" value="1"/>
</dbReference>
<dbReference type="SMART" id="SM00354">
    <property type="entry name" value="HTH_LACI"/>
    <property type="match status" value="1"/>
</dbReference>
<dbReference type="PROSITE" id="PS00356">
    <property type="entry name" value="HTH_LACI_1"/>
    <property type="match status" value="1"/>
</dbReference>
<evidence type="ECO:0000256" key="3">
    <source>
        <dbReference type="ARBA" id="ARBA00023163"/>
    </source>
</evidence>
<reference evidence="5 6" key="1">
    <citation type="submission" date="2020-01" db="EMBL/GenBank/DDBJ databases">
        <title>Genomes of bacteria type strains.</title>
        <authorList>
            <person name="Chen J."/>
            <person name="Zhu S."/>
            <person name="Chen J."/>
        </authorList>
    </citation>
    <scope>NUCLEOTIDE SEQUENCE [LARGE SCALE GENOMIC DNA]</scope>
    <source>
        <strain evidence="5 6">KCTC 52919</strain>
    </source>
</reference>
<dbReference type="PRINTS" id="PR00036">
    <property type="entry name" value="HTHLACI"/>
</dbReference>
<gene>
    <name evidence="5" type="ORF">GTW51_05715</name>
</gene>
<evidence type="ECO:0000256" key="1">
    <source>
        <dbReference type="ARBA" id="ARBA00023015"/>
    </source>
</evidence>
<proteinExistence type="predicted"/>
<dbReference type="InterPro" id="IPR025997">
    <property type="entry name" value="SBP_2_dom"/>
</dbReference>
<evidence type="ECO:0000313" key="5">
    <source>
        <dbReference type="EMBL" id="NDV86196.1"/>
    </source>
</evidence>
<keyword evidence="6" id="KW-1185">Reference proteome</keyword>
<dbReference type="InterPro" id="IPR000843">
    <property type="entry name" value="HTH_LacI"/>
</dbReference>
<dbReference type="RefSeq" id="WP_163042931.1">
    <property type="nucleotide sequence ID" value="NZ_JAAAMJ010000002.1"/>
</dbReference>
<evidence type="ECO:0000256" key="2">
    <source>
        <dbReference type="ARBA" id="ARBA00023125"/>
    </source>
</evidence>
<dbReference type="InterPro" id="IPR010982">
    <property type="entry name" value="Lambda_DNA-bd_dom_sf"/>
</dbReference>
<dbReference type="Pfam" id="PF00356">
    <property type="entry name" value="LacI"/>
    <property type="match status" value="1"/>
</dbReference>
<feature type="domain" description="HTH lacI-type" evidence="4">
    <location>
        <begin position="7"/>
        <end position="61"/>
    </location>
</feature>
<dbReference type="EMBL" id="JAAAMJ010000002">
    <property type="protein sequence ID" value="NDV86196.1"/>
    <property type="molecule type" value="Genomic_DNA"/>
</dbReference>
<dbReference type="GO" id="GO:0003700">
    <property type="term" value="F:DNA-binding transcription factor activity"/>
    <property type="evidence" value="ECO:0007669"/>
    <property type="project" value="TreeGrafter"/>
</dbReference>
<dbReference type="Proteomes" id="UP000476332">
    <property type="component" value="Unassembled WGS sequence"/>
</dbReference>
<dbReference type="SUPFAM" id="SSF53822">
    <property type="entry name" value="Periplasmic binding protein-like I"/>
    <property type="match status" value="1"/>
</dbReference>
<keyword evidence="3" id="KW-0804">Transcription</keyword>
<dbReference type="Gene3D" id="1.10.260.40">
    <property type="entry name" value="lambda repressor-like DNA-binding domains"/>
    <property type="match status" value="1"/>
</dbReference>
<comment type="caution">
    <text evidence="5">The sequence shown here is derived from an EMBL/GenBank/DDBJ whole genome shotgun (WGS) entry which is preliminary data.</text>
</comment>
<evidence type="ECO:0000259" key="4">
    <source>
        <dbReference type="PROSITE" id="PS50932"/>
    </source>
</evidence>
<dbReference type="Pfam" id="PF13407">
    <property type="entry name" value="Peripla_BP_4"/>
    <property type="match status" value="1"/>
</dbReference>
<accession>A0A6L9MES4</accession>
<organism evidence="5 6">
    <name type="scientific">Aurantimonas aggregata</name>
    <dbReference type="NCBI Taxonomy" id="2047720"/>
    <lineage>
        <taxon>Bacteria</taxon>
        <taxon>Pseudomonadati</taxon>
        <taxon>Pseudomonadota</taxon>
        <taxon>Alphaproteobacteria</taxon>
        <taxon>Hyphomicrobiales</taxon>
        <taxon>Aurantimonadaceae</taxon>
        <taxon>Aurantimonas</taxon>
    </lineage>
</organism>
<evidence type="ECO:0000313" key="6">
    <source>
        <dbReference type="Proteomes" id="UP000476332"/>
    </source>
</evidence>
<sequence>MEDHPQSTLVDVAREAGVSRATVDRVINGRPNVKAKTVAKVRDAMARLHYRPDPLAAGLARRSRHRFCFVLPTGTNAFMQDLATQIATMGDWLARNRAFVDRVEVDVFDPQALATALDELPRAYDGVAVVALDDPLVRASIDRLVADDVPVVTLISDVPASRRLRFVGIDNSAAGRTAAMLLGRFLAGQKGAVGVLVGSLSLRDHMERCFGFSQLLGREFPGLRILPVVEMRDDRDLAETAVRDLLKAHSDLVALYNAGAGNQGVAAALKAARKTPRLVFVAHELTALSRELLLAGVADAVIAQNPGHEARSAARLLLSRGLDEAIIAEQERIRIDIFLRENLP</sequence>
<dbReference type="CDD" id="cd06307">
    <property type="entry name" value="PBP1_sugar_binding"/>
    <property type="match status" value="1"/>
</dbReference>
<dbReference type="Gene3D" id="3.40.50.2300">
    <property type="match status" value="2"/>
</dbReference>
<dbReference type="AlphaFoldDB" id="A0A6L9MES4"/>
<dbReference type="PROSITE" id="PS50932">
    <property type="entry name" value="HTH_LACI_2"/>
    <property type="match status" value="1"/>
</dbReference>
<keyword evidence="2" id="KW-0238">DNA-binding</keyword>
<protein>
    <submittedName>
        <fullName evidence="5">Substrate-binding domain-containing protein</fullName>
    </submittedName>
</protein>
<name>A0A6L9MES4_9HYPH</name>
<dbReference type="PANTHER" id="PTHR30146">
    <property type="entry name" value="LACI-RELATED TRANSCRIPTIONAL REPRESSOR"/>
    <property type="match status" value="1"/>
</dbReference>